<accession>A0A370N7E2</accession>
<gene>
    <name evidence="1" type="ORF">DLM46_17075</name>
</gene>
<keyword evidence="2" id="KW-1185">Reference proteome</keyword>
<dbReference type="EMBL" id="QHKS01000010">
    <property type="protein sequence ID" value="RDK01530.1"/>
    <property type="molecule type" value="Genomic_DNA"/>
</dbReference>
<dbReference type="AlphaFoldDB" id="A0A370N7E2"/>
<sequence length="81" mass="9044">MSERDTKLHLYLRRAGFAKRGTSEAQARAPARHALRSLYNRALAAVALHHTGRTSLNRNFGAAIMPARFSSVLFDTVEEHP</sequence>
<evidence type="ECO:0000313" key="1">
    <source>
        <dbReference type="EMBL" id="RDK01530.1"/>
    </source>
</evidence>
<name>A0A370N7E2_9BURK</name>
<dbReference type="Proteomes" id="UP000254875">
    <property type="component" value="Unassembled WGS sequence"/>
</dbReference>
<reference evidence="2" key="1">
    <citation type="submission" date="2018-05" db="EMBL/GenBank/DDBJ databases">
        <authorList>
            <person name="Feng T."/>
        </authorList>
    </citation>
    <scope>NUCLEOTIDE SEQUENCE [LARGE SCALE GENOMIC DNA]</scope>
    <source>
        <strain evidence="2">S27</strain>
    </source>
</reference>
<proteinExistence type="predicted"/>
<organism evidence="1 2">
    <name type="scientific">Paraburkholderia lacunae</name>
    <dbReference type="NCBI Taxonomy" id="2211104"/>
    <lineage>
        <taxon>Bacteria</taxon>
        <taxon>Pseudomonadati</taxon>
        <taxon>Pseudomonadota</taxon>
        <taxon>Betaproteobacteria</taxon>
        <taxon>Burkholderiales</taxon>
        <taxon>Burkholderiaceae</taxon>
        <taxon>Paraburkholderia</taxon>
    </lineage>
</organism>
<comment type="caution">
    <text evidence="1">The sequence shown here is derived from an EMBL/GenBank/DDBJ whole genome shotgun (WGS) entry which is preliminary data.</text>
</comment>
<protein>
    <submittedName>
        <fullName evidence="1">Uncharacterized protein</fullName>
    </submittedName>
</protein>
<evidence type="ECO:0000313" key="2">
    <source>
        <dbReference type="Proteomes" id="UP000254875"/>
    </source>
</evidence>